<dbReference type="NCBIfam" id="TIGR00077">
    <property type="entry name" value="lspA"/>
    <property type="match status" value="1"/>
</dbReference>
<dbReference type="Proteomes" id="UP000505210">
    <property type="component" value="Chromosome"/>
</dbReference>
<dbReference type="HAMAP" id="MF_00161">
    <property type="entry name" value="LspA"/>
    <property type="match status" value="1"/>
</dbReference>
<evidence type="ECO:0000256" key="1">
    <source>
        <dbReference type="ARBA" id="ARBA00006139"/>
    </source>
</evidence>
<comment type="catalytic activity">
    <reaction evidence="9 10">
        <text>Release of signal peptides from bacterial membrane prolipoproteins. Hydrolyzes -Xaa-Yaa-Zaa-|-(S,diacylglyceryl)Cys-, in which Xaa is hydrophobic (preferably Leu), and Yaa (Ala or Ser) and Zaa (Gly or Ala) have small, neutral side chains.</text>
        <dbReference type="EC" id="3.4.23.36"/>
    </reaction>
</comment>
<dbReference type="GO" id="GO:0004190">
    <property type="term" value="F:aspartic-type endopeptidase activity"/>
    <property type="evidence" value="ECO:0007669"/>
    <property type="project" value="UniProtKB-UniRule"/>
</dbReference>
<dbReference type="RefSeq" id="WP_068515795.1">
    <property type="nucleotide sequence ID" value="NZ_CP053661.1"/>
</dbReference>
<evidence type="ECO:0000256" key="6">
    <source>
        <dbReference type="ARBA" id="ARBA00022801"/>
    </source>
</evidence>
<keyword evidence="8 9" id="KW-0472">Membrane</keyword>
<comment type="caution">
    <text evidence="9">Lacks conserved residue(s) required for the propagation of feature annotation.</text>
</comment>
<dbReference type="GO" id="GO:0006508">
    <property type="term" value="P:proteolysis"/>
    <property type="evidence" value="ECO:0007669"/>
    <property type="project" value="UniProtKB-KW"/>
</dbReference>
<keyword evidence="7 9" id="KW-1133">Transmembrane helix</keyword>
<dbReference type="PANTHER" id="PTHR33695">
    <property type="entry name" value="LIPOPROTEIN SIGNAL PEPTIDASE"/>
    <property type="match status" value="1"/>
</dbReference>
<dbReference type="AlphaFoldDB" id="A0A6M8BG26"/>
<keyword evidence="5 9" id="KW-0064">Aspartyl protease</keyword>
<evidence type="ECO:0000256" key="4">
    <source>
        <dbReference type="ARBA" id="ARBA00022692"/>
    </source>
</evidence>
<proteinExistence type="inferred from homology"/>
<keyword evidence="12" id="KW-0449">Lipoprotein</keyword>
<gene>
    <name evidence="9" type="primary">lspA</name>
    <name evidence="12" type="ORF">HPC62_14175</name>
</gene>
<keyword evidence="2 9" id="KW-1003">Cell membrane</keyword>
<sequence length="159" mass="17638">MPIKNFLFWAAAVLGVVFDQITKMAIAQNMTLTDPPQTIPLWAGVFHITYVTNKGAAFSWFSEDGSWLRWLSLGVSLALAALAIWGARLPRWEQLGYGLIMAGAVGNGIDRFMLGEVIDFLDFRLIRFPIFNFADVFINLGILCLLFVAFGPSSSDKKS</sequence>
<comment type="function">
    <text evidence="9 10">This protein specifically catalyzes the removal of signal peptides from prolipoproteins.</text>
</comment>
<name>A0A6M8BG26_9CYAN</name>
<feature type="active site" evidence="9">
    <location>
        <position position="135"/>
    </location>
</feature>
<feature type="transmembrane region" description="Helical" evidence="9">
    <location>
        <begin position="126"/>
        <end position="150"/>
    </location>
</feature>
<feature type="active site" evidence="9">
    <location>
        <position position="119"/>
    </location>
</feature>
<dbReference type="KEGG" id="theu:HPC62_14175"/>
<evidence type="ECO:0000256" key="3">
    <source>
        <dbReference type="ARBA" id="ARBA00022670"/>
    </source>
</evidence>
<evidence type="ECO:0000256" key="2">
    <source>
        <dbReference type="ARBA" id="ARBA00022475"/>
    </source>
</evidence>
<keyword evidence="4 9" id="KW-0812">Transmembrane</keyword>
<keyword evidence="6 9" id="KW-0378">Hydrolase</keyword>
<evidence type="ECO:0000313" key="13">
    <source>
        <dbReference type="Proteomes" id="UP000505210"/>
    </source>
</evidence>
<dbReference type="EC" id="3.4.23.36" evidence="9"/>
<evidence type="ECO:0000256" key="9">
    <source>
        <dbReference type="HAMAP-Rule" id="MF_00161"/>
    </source>
</evidence>
<dbReference type="GO" id="GO:0005886">
    <property type="term" value="C:plasma membrane"/>
    <property type="evidence" value="ECO:0007669"/>
    <property type="project" value="UniProtKB-SubCell"/>
</dbReference>
<evidence type="ECO:0000313" key="12">
    <source>
        <dbReference type="EMBL" id="QKD83190.1"/>
    </source>
</evidence>
<dbReference type="Pfam" id="PF01252">
    <property type="entry name" value="Peptidase_A8"/>
    <property type="match status" value="1"/>
</dbReference>
<feature type="transmembrane region" description="Helical" evidence="9">
    <location>
        <begin position="94"/>
        <end position="114"/>
    </location>
</feature>
<organism evidence="12 13">
    <name type="scientific">Thermoleptolyngbya sichuanensis A183</name>
    <dbReference type="NCBI Taxonomy" id="2737172"/>
    <lineage>
        <taxon>Bacteria</taxon>
        <taxon>Bacillati</taxon>
        <taxon>Cyanobacteriota</taxon>
        <taxon>Cyanophyceae</taxon>
        <taxon>Oculatellales</taxon>
        <taxon>Oculatellaceae</taxon>
        <taxon>Thermoleptolyngbya</taxon>
        <taxon>Thermoleptolyngbya sichuanensis</taxon>
    </lineage>
</organism>
<accession>A0A6M8BG26</accession>
<evidence type="ECO:0000256" key="10">
    <source>
        <dbReference type="RuleBase" id="RU000594"/>
    </source>
</evidence>
<evidence type="ECO:0000256" key="8">
    <source>
        <dbReference type="ARBA" id="ARBA00023136"/>
    </source>
</evidence>
<keyword evidence="3 9" id="KW-0645">Protease</keyword>
<evidence type="ECO:0000256" key="5">
    <source>
        <dbReference type="ARBA" id="ARBA00022750"/>
    </source>
</evidence>
<comment type="similarity">
    <text evidence="1 9 11">Belongs to the peptidase A8 family.</text>
</comment>
<keyword evidence="13" id="KW-1185">Reference proteome</keyword>
<comment type="subcellular location">
    <subcellularLocation>
        <location evidence="9">Cell membrane</location>
        <topology evidence="9">Multi-pass membrane protein</topology>
    </subcellularLocation>
</comment>
<dbReference type="PANTHER" id="PTHR33695:SF1">
    <property type="entry name" value="LIPOPROTEIN SIGNAL PEPTIDASE"/>
    <property type="match status" value="1"/>
</dbReference>
<feature type="transmembrane region" description="Helical" evidence="9">
    <location>
        <begin position="67"/>
        <end position="87"/>
    </location>
</feature>
<dbReference type="PRINTS" id="PR00781">
    <property type="entry name" value="LIPOSIGPTASE"/>
</dbReference>
<protein>
    <recommendedName>
        <fullName evidence="9">Lipoprotein signal peptidase</fullName>
        <ecNumber evidence="9">3.4.23.36</ecNumber>
    </recommendedName>
    <alternativeName>
        <fullName evidence="9">Prolipoprotein signal peptidase</fullName>
    </alternativeName>
    <alternativeName>
        <fullName evidence="9">Signal peptidase II</fullName>
        <shortName evidence="9">SPase II</shortName>
    </alternativeName>
</protein>
<evidence type="ECO:0000256" key="7">
    <source>
        <dbReference type="ARBA" id="ARBA00022989"/>
    </source>
</evidence>
<dbReference type="InterPro" id="IPR001872">
    <property type="entry name" value="Peptidase_A8"/>
</dbReference>
<dbReference type="PROSITE" id="PS00855">
    <property type="entry name" value="SPASE_II"/>
    <property type="match status" value="1"/>
</dbReference>
<evidence type="ECO:0000256" key="11">
    <source>
        <dbReference type="RuleBase" id="RU004181"/>
    </source>
</evidence>
<comment type="pathway">
    <text evidence="9">Protein modification; lipoprotein biosynthesis (signal peptide cleavage).</text>
</comment>
<reference evidence="12 13" key="1">
    <citation type="submission" date="2020-05" db="EMBL/GenBank/DDBJ databases">
        <title>Complete genome sequence of of a novel Thermoleptolyngbya strain isolated from hot springs of Ganzi, Sichuan China.</title>
        <authorList>
            <person name="Tang J."/>
            <person name="Daroch M."/>
            <person name="Li L."/>
            <person name="Waleron K."/>
            <person name="Waleron M."/>
            <person name="Waleron M."/>
        </authorList>
    </citation>
    <scope>NUCLEOTIDE SEQUENCE [LARGE SCALE GENOMIC DNA]</scope>
    <source>
        <strain evidence="12 13">PKUAC-SCTA183</strain>
    </source>
</reference>
<dbReference type="UniPathway" id="UPA00665"/>
<dbReference type="EMBL" id="CP053661">
    <property type="protein sequence ID" value="QKD83190.1"/>
    <property type="molecule type" value="Genomic_DNA"/>
</dbReference>